<dbReference type="Pfam" id="PF13312">
    <property type="entry name" value="DUF4081"/>
    <property type="match status" value="1"/>
</dbReference>
<proteinExistence type="predicted"/>
<dbReference type="Pfam" id="PF00583">
    <property type="entry name" value="Acetyltransf_1"/>
    <property type="match status" value="1"/>
</dbReference>
<comment type="caution">
    <text evidence="2">The sequence shown here is derived from an EMBL/GenBank/DDBJ whole genome shotgun (WGS) entry which is preliminary data.</text>
</comment>
<dbReference type="InterPro" id="IPR016181">
    <property type="entry name" value="Acyl_CoA_acyltransferase"/>
</dbReference>
<dbReference type="InterPro" id="IPR016794">
    <property type="entry name" value="UCP21603_acetyltransf"/>
</dbReference>
<organism evidence="2 3">
    <name type="scientific">Psychromicrobium silvestre</name>
    <dbReference type="NCBI Taxonomy" id="1645614"/>
    <lineage>
        <taxon>Bacteria</taxon>
        <taxon>Bacillati</taxon>
        <taxon>Actinomycetota</taxon>
        <taxon>Actinomycetes</taxon>
        <taxon>Micrococcales</taxon>
        <taxon>Micrococcaceae</taxon>
        <taxon>Psychromicrobium</taxon>
    </lineage>
</organism>
<dbReference type="Proteomes" id="UP000521748">
    <property type="component" value="Unassembled WGS sequence"/>
</dbReference>
<evidence type="ECO:0000313" key="2">
    <source>
        <dbReference type="EMBL" id="NYE96689.1"/>
    </source>
</evidence>
<dbReference type="SUPFAM" id="SSF55729">
    <property type="entry name" value="Acyl-CoA N-acyltransferases (Nat)"/>
    <property type="match status" value="1"/>
</dbReference>
<dbReference type="InterPro" id="IPR000182">
    <property type="entry name" value="GNAT_dom"/>
</dbReference>
<feature type="domain" description="N-acetyltransferase" evidence="1">
    <location>
        <begin position="137"/>
        <end position="273"/>
    </location>
</feature>
<dbReference type="Gene3D" id="3.40.630.30">
    <property type="match status" value="1"/>
</dbReference>
<name>A0A7Y9LW32_9MICC</name>
<accession>A0A7Y9LW32</accession>
<dbReference type="PIRSF" id="PIRSF021603">
    <property type="entry name" value="UCP21603_acetyltransf"/>
    <property type="match status" value="1"/>
</dbReference>
<dbReference type="EMBL" id="JACBYQ010000002">
    <property type="protein sequence ID" value="NYE96689.1"/>
    <property type="molecule type" value="Genomic_DNA"/>
</dbReference>
<dbReference type="GO" id="GO:0016747">
    <property type="term" value="F:acyltransferase activity, transferring groups other than amino-acyl groups"/>
    <property type="evidence" value="ECO:0007669"/>
    <property type="project" value="InterPro"/>
</dbReference>
<keyword evidence="3" id="KW-1185">Reference proteome</keyword>
<evidence type="ECO:0000313" key="3">
    <source>
        <dbReference type="Proteomes" id="UP000521748"/>
    </source>
</evidence>
<gene>
    <name evidence="2" type="ORF">FHU41_002939</name>
</gene>
<dbReference type="PROSITE" id="PS51186">
    <property type="entry name" value="GNAT"/>
    <property type="match status" value="1"/>
</dbReference>
<dbReference type="InterPro" id="IPR025289">
    <property type="entry name" value="DUF4081"/>
</dbReference>
<reference evidence="2 3" key="1">
    <citation type="submission" date="2020-07" db="EMBL/GenBank/DDBJ databases">
        <title>Sequencing the genomes of 1000 actinobacteria strains.</title>
        <authorList>
            <person name="Klenk H.-P."/>
        </authorList>
    </citation>
    <scope>NUCLEOTIDE SEQUENCE [LARGE SCALE GENOMIC DNA]</scope>
    <source>
        <strain evidence="2 3">DSM 102047</strain>
    </source>
</reference>
<dbReference type="AlphaFoldDB" id="A0A7Y9LW32"/>
<evidence type="ECO:0000259" key="1">
    <source>
        <dbReference type="PROSITE" id="PS51186"/>
    </source>
</evidence>
<sequence>MLSHPDTAALRALVDRDPVANVFMAAQLDQHASAVPSVLGAQTVGYFADDGELLAACWVGANVIPLGVTERLAPTFGDYLSRLGRRHASIYGPAEAVLNIFRRLSELGFRAAEIRECQPLMAMAGESSLDPAPGLQPSLMDSFDQILPAAVAMFEEEVGYSPYLGGEEFYRRRVANLIRQGHSLSHLDQRGEVIFKADLGAVSRQASQVQGVWLRPDQRGLGLSAGYMAAVVRLARQLAPVVSLYVNDYNTKALASYQRVGFERIGTFATVLF</sequence>
<protein>
    <recommendedName>
        <fullName evidence="1">N-acetyltransferase domain-containing protein</fullName>
    </recommendedName>
</protein>